<dbReference type="PANTHER" id="PTHR30531">
    <property type="entry name" value="FLAGELLAR BIOSYNTHETIC PROTEIN FLHB"/>
    <property type="match status" value="1"/>
</dbReference>
<proteinExistence type="inferred from homology"/>
<accession>A0A7H9CKT3</accession>
<protein>
    <submittedName>
        <fullName evidence="2">FlhB C-terminus-related protein</fullName>
    </submittedName>
</protein>
<name>A0A7H9CKT3_9BACT</name>
<evidence type="ECO:0000313" key="2">
    <source>
        <dbReference type="EMBL" id="QLI05808.1"/>
    </source>
</evidence>
<dbReference type="GO" id="GO:0009306">
    <property type="term" value="P:protein secretion"/>
    <property type="evidence" value="ECO:0007669"/>
    <property type="project" value="InterPro"/>
</dbReference>
<dbReference type="Proteomes" id="UP000509414">
    <property type="component" value="Chromosome"/>
</dbReference>
<dbReference type="RefSeq" id="WP_178696318.1">
    <property type="nucleotide sequence ID" value="NZ_CP049075.1"/>
</dbReference>
<dbReference type="PANTHER" id="PTHR30531:SF12">
    <property type="entry name" value="FLAGELLAR BIOSYNTHETIC PROTEIN FLHB"/>
    <property type="match status" value="1"/>
</dbReference>
<dbReference type="SUPFAM" id="SSF160544">
    <property type="entry name" value="EscU C-terminal domain-like"/>
    <property type="match status" value="1"/>
</dbReference>
<keyword evidence="3" id="KW-1185">Reference proteome</keyword>
<evidence type="ECO:0000313" key="3">
    <source>
        <dbReference type="Proteomes" id="UP000509414"/>
    </source>
</evidence>
<dbReference type="InterPro" id="IPR006135">
    <property type="entry name" value="T3SS_substrate_exporter"/>
</dbReference>
<dbReference type="GO" id="GO:0005886">
    <property type="term" value="C:plasma membrane"/>
    <property type="evidence" value="ECO:0007669"/>
    <property type="project" value="TreeGrafter"/>
</dbReference>
<dbReference type="Pfam" id="PF01312">
    <property type="entry name" value="Bac_export_2"/>
    <property type="match status" value="1"/>
</dbReference>
<dbReference type="EMBL" id="CP049075">
    <property type="protein sequence ID" value="QLI05808.1"/>
    <property type="molecule type" value="Genomic_DNA"/>
</dbReference>
<organism evidence="2 3">
    <name type="scientific">Candidatus Campylobacter infans</name>
    <dbReference type="NCBI Taxonomy" id="2561898"/>
    <lineage>
        <taxon>Bacteria</taxon>
        <taxon>Pseudomonadati</taxon>
        <taxon>Campylobacterota</taxon>
        <taxon>Epsilonproteobacteria</taxon>
        <taxon>Campylobacterales</taxon>
        <taxon>Campylobacteraceae</taxon>
        <taxon>Campylobacter</taxon>
    </lineage>
</organism>
<dbReference type="AlphaFoldDB" id="A0A7H9CKT3"/>
<reference evidence="2 3" key="1">
    <citation type="submission" date="2020-02" db="EMBL/GenBank/DDBJ databases">
        <title>Complete genome sequence of the novel Campylobacter species Candidatus Campylobacter infans.</title>
        <authorList>
            <person name="Duim B."/>
            <person name="Zomer A."/>
            <person name="van der Graaf L."/>
            <person name="Wagenaar J."/>
        </authorList>
    </citation>
    <scope>NUCLEOTIDE SEQUENCE [LARGE SCALE GENOMIC DNA]</scope>
    <source>
        <strain evidence="2 3">19S00001</strain>
    </source>
</reference>
<dbReference type="KEGG" id="cinf:CINF_1323"/>
<sequence length="93" mass="10348">MAQNKNPLKSGIKKAVALGYNKERDNAPKILASGKGELANNIIQAAKEHNIPIKEDKDLVEILSKIDINQEIPPNLYKAVAEVFSFLYRTTKD</sequence>
<dbReference type="InterPro" id="IPR029025">
    <property type="entry name" value="T3SS_substrate_exporter_C"/>
</dbReference>
<gene>
    <name evidence="2" type="primary">flhB2</name>
    <name evidence="2" type="ORF">CINF_1323</name>
</gene>
<evidence type="ECO:0000256" key="1">
    <source>
        <dbReference type="ARBA" id="ARBA00010690"/>
    </source>
</evidence>
<dbReference type="NCBIfam" id="TIGR00789">
    <property type="entry name" value="flhB_rel"/>
    <property type="match status" value="1"/>
</dbReference>
<dbReference type="InterPro" id="IPR004683">
    <property type="entry name" value="T3SS_FlhB-rel"/>
</dbReference>
<comment type="similarity">
    <text evidence="1">Belongs to the type III secretion exporter family.</text>
</comment>
<dbReference type="Gene3D" id="3.40.1690.10">
    <property type="entry name" value="secretion proteins EscU"/>
    <property type="match status" value="1"/>
</dbReference>